<comment type="caution">
    <text evidence="1">The sequence shown here is derived from an EMBL/GenBank/DDBJ whole genome shotgun (WGS) entry which is preliminary data.</text>
</comment>
<reference evidence="1" key="1">
    <citation type="journal article" date="2023" name="bioRxiv">
        <title>Scaffold-level genome assemblies of two parasitoid biocontrol wasps reveal the parthenogenesis mechanism and an associated novel virus.</title>
        <authorList>
            <person name="Inwood S."/>
            <person name="Skelly J."/>
            <person name="Guhlin J."/>
            <person name="Harrop T."/>
            <person name="Goldson S."/>
            <person name="Dearden P."/>
        </authorList>
    </citation>
    <scope>NUCLEOTIDE SEQUENCE</scope>
    <source>
        <strain evidence="1">Irish</strain>
        <tissue evidence="1">Whole body</tissue>
    </source>
</reference>
<accession>A0AA39EZM4</accession>
<evidence type="ECO:0000313" key="2">
    <source>
        <dbReference type="Proteomes" id="UP001168990"/>
    </source>
</evidence>
<sequence>LELAINLIDYEAARKTIYRARNGLVPTFPKTLRELVDGMGNIRDDIKEAYYSYFRTEEDKIGVVFTSDKLLNALGNADTKEIYIDGTFAARPNPPKSEQILVVHVKRRVS</sequence>
<dbReference type="EMBL" id="JAQQBS010001740">
    <property type="protein sequence ID" value="KAK0157018.1"/>
    <property type="molecule type" value="Genomic_DNA"/>
</dbReference>
<feature type="non-terminal residue" evidence="1">
    <location>
        <position position="1"/>
    </location>
</feature>
<protein>
    <submittedName>
        <fullName evidence="1">Uncharacterized protein</fullName>
    </submittedName>
</protein>
<proteinExistence type="predicted"/>
<evidence type="ECO:0000313" key="1">
    <source>
        <dbReference type="EMBL" id="KAK0157018.1"/>
    </source>
</evidence>
<reference evidence="1" key="2">
    <citation type="submission" date="2023-03" db="EMBL/GenBank/DDBJ databases">
        <authorList>
            <person name="Inwood S.N."/>
            <person name="Skelly J.G."/>
            <person name="Guhlin J."/>
            <person name="Harrop T.W.R."/>
            <person name="Goldson S.G."/>
            <person name="Dearden P.K."/>
        </authorList>
    </citation>
    <scope>NUCLEOTIDE SEQUENCE</scope>
    <source>
        <strain evidence="1">Irish</strain>
        <tissue evidence="1">Whole body</tissue>
    </source>
</reference>
<name>A0AA39EZM4_9HYME</name>
<feature type="non-terminal residue" evidence="1">
    <location>
        <position position="110"/>
    </location>
</feature>
<dbReference type="Proteomes" id="UP001168990">
    <property type="component" value="Unassembled WGS sequence"/>
</dbReference>
<gene>
    <name evidence="1" type="ORF">PV328_012003</name>
</gene>
<keyword evidence="2" id="KW-1185">Reference proteome</keyword>
<organism evidence="1 2">
    <name type="scientific">Microctonus aethiopoides</name>
    <dbReference type="NCBI Taxonomy" id="144406"/>
    <lineage>
        <taxon>Eukaryota</taxon>
        <taxon>Metazoa</taxon>
        <taxon>Ecdysozoa</taxon>
        <taxon>Arthropoda</taxon>
        <taxon>Hexapoda</taxon>
        <taxon>Insecta</taxon>
        <taxon>Pterygota</taxon>
        <taxon>Neoptera</taxon>
        <taxon>Endopterygota</taxon>
        <taxon>Hymenoptera</taxon>
        <taxon>Apocrita</taxon>
        <taxon>Ichneumonoidea</taxon>
        <taxon>Braconidae</taxon>
        <taxon>Euphorinae</taxon>
        <taxon>Microctonus</taxon>
    </lineage>
</organism>
<dbReference type="AlphaFoldDB" id="A0AA39EZM4"/>